<feature type="transmembrane region" description="Helical" evidence="5">
    <location>
        <begin position="170"/>
        <end position="190"/>
    </location>
</feature>
<evidence type="ECO:0000256" key="5">
    <source>
        <dbReference type="SAM" id="Phobius"/>
    </source>
</evidence>
<keyword evidence="4 5" id="KW-0472">Membrane</keyword>
<dbReference type="PANTHER" id="PTHR13285:SF23">
    <property type="entry name" value="TEICHOIC ACID D-ALANYLTRANSFERASE"/>
    <property type="match status" value="1"/>
</dbReference>
<dbReference type="GO" id="GO:0016020">
    <property type="term" value="C:membrane"/>
    <property type="evidence" value="ECO:0007669"/>
    <property type="project" value="UniProtKB-SubCell"/>
</dbReference>
<feature type="transmembrane region" description="Helical" evidence="5">
    <location>
        <begin position="60"/>
        <end position="75"/>
    </location>
</feature>
<evidence type="ECO:0000256" key="2">
    <source>
        <dbReference type="ARBA" id="ARBA00022692"/>
    </source>
</evidence>
<reference evidence="6" key="1">
    <citation type="submission" date="2019-08" db="EMBL/GenBank/DDBJ databases">
        <authorList>
            <person name="Kucharzyk K."/>
            <person name="Murdoch R.W."/>
            <person name="Higgins S."/>
            <person name="Loffler F."/>
        </authorList>
    </citation>
    <scope>NUCLEOTIDE SEQUENCE</scope>
</reference>
<dbReference type="PANTHER" id="PTHR13285">
    <property type="entry name" value="ACYLTRANSFERASE"/>
    <property type="match status" value="1"/>
</dbReference>
<evidence type="ECO:0000256" key="4">
    <source>
        <dbReference type="ARBA" id="ARBA00023136"/>
    </source>
</evidence>
<proteinExistence type="predicted"/>
<dbReference type="Pfam" id="PF03062">
    <property type="entry name" value="MBOAT"/>
    <property type="match status" value="1"/>
</dbReference>
<protein>
    <recommendedName>
        <fullName evidence="7">Peptidoglycan O-acetyltransferase</fullName>
    </recommendedName>
</protein>
<dbReference type="AlphaFoldDB" id="A0A645BXM3"/>
<dbReference type="InterPro" id="IPR004299">
    <property type="entry name" value="MBOAT_fam"/>
</dbReference>
<comment type="caution">
    <text evidence="6">The sequence shown here is derived from an EMBL/GenBank/DDBJ whole genome shotgun (WGS) entry which is preliminary data.</text>
</comment>
<dbReference type="EMBL" id="VSSQ01022848">
    <property type="protein sequence ID" value="MPM69401.1"/>
    <property type="molecule type" value="Genomic_DNA"/>
</dbReference>
<gene>
    <name evidence="6" type="ORF">SDC9_116346</name>
</gene>
<dbReference type="GO" id="GO:0016746">
    <property type="term" value="F:acyltransferase activity"/>
    <property type="evidence" value="ECO:0007669"/>
    <property type="project" value="TreeGrafter"/>
</dbReference>
<sequence>MAIGLGKMMGFHFPENFDHPYISVSVSEFWRRWHISLGTWFREYVYFPLGGSRVSNKGRVTFNLFVVWALTGIWHGANWTFIVWGIFYFLLIAIEKAIDYEKLLTSKGFSGWLMRRLGHFYTMTAVLIGWVLFRAANLRDAWGYLGVMFQQSLFQGLQPDARMILGENKVFFIAAFLACFPWIEWFSSYVPKTPHWLIFIFNLAKGIVLSIGVLFILIISMTYLIKGSYNPFIYFNF</sequence>
<feature type="transmembrane region" description="Helical" evidence="5">
    <location>
        <begin position="118"/>
        <end position="135"/>
    </location>
</feature>
<evidence type="ECO:0000313" key="6">
    <source>
        <dbReference type="EMBL" id="MPM69401.1"/>
    </source>
</evidence>
<keyword evidence="3 5" id="KW-1133">Transmembrane helix</keyword>
<evidence type="ECO:0008006" key="7">
    <source>
        <dbReference type="Google" id="ProtNLM"/>
    </source>
</evidence>
<organism evidence="6">
    <name type="scientific">bioreactor metagenome</name>
    <dbReference type="NCBI Taxonomy" id="1076179"/>
    <lineage>
        <taxon>unclassified sequences</taxon>
        <taxon>metagenomes</taxon>
        <taxon>ecological metagenomes</taxon>
    </lineage>
</organism>
<dbReference type="InterPro" id="IPR051085">
    <property type="entry name" value="MB_O-acyltransferase"/>
</dbReference>
<keyword evidence="2 5" id="KW-0812">Transmembrane</keyword>
<feature type="transmembrane region" description="Helical" evidence="5">
    <location>
        <begin position="196"/>
        <end position="225"/>
    </location>
</feature>
<comment type="subcellular location">
    <subcellularLocation>
        <location evidence="1">Membrane</location>
        <topology evidence="1">Multi-pass membrane protein</topology>
    </subcellularLocation>
</comment>
<evidence type="ECO:0000256" key="3">
    <source>
        <dbReference type="ARBA" id="ARBA00022989"/>
    </source>
</evidence>
<evidence type="ECO:0000256" key="1">
    <source>
        <dbReference type="ARBA" id="ARBA00004141"/>
    </source>
</evidence>
<name>A0A645BXM3_9ZZZZ</name>
<accession>A0A645BXM3</accession>